<sequence length="278" mass="30645">MNFLALIIAVVLERFSGAAAYLQEDGWYQRWQSTMGGKVTSGLLGAALTVAIPAIVAQFILLAATPILFGLLWIALAVILLLYSFGRVDLAGLQERYRGHCRRDDLQGAWLEVGNRLGWDEDAPDEEQTPEQVHARIQRAFLYASLGRWFGVLFWFLVLGPAGALAYRLCQLLPAGEDRDTLLFYVDWLPARALAATFSLVGNLTESSDEFWLALSNSDMPMTEILYSVAMAATGEDKKAGEEFTGARAAAQNEVLANLQWRAGVCWIVVISVLVIID</sequence>
<dbReference type="Pfam" id="PF17113">
    <property type="entry name" value="AmpE"/>
    <property type="match status" value="1"/>
</dbReference>
<dbReference type="InterPro" id="IPR031347">
    <property type="entry name" value="AmpE"/>
</dbReference>
<gene>
    <name evidence="2" type="ORF">E4634_07835</name>
</gene>
<proteinExistence type="predicted"/>
<dbReference type="GO" id="GO:0005886">
    <property type="term" value="C:plasma membrane"/>
    <property type="evidence" value="ECO:0007669"/>
    <property type="project" value="TreeGrafter"/>
</dbReference>
<dbReference type="AlphaFoldDB" id="A0A4Z0M3L7"/>
<keyword evidence="1" id="KW-0472">Membrane</keyword>
<dbReference type="InterPro" id="IPR052966">
    <property type="entry name" value="Beta-lactamase_Reg"/>
</dbReference>
<dbReference type="RefSeq" id="WP_135442513.1">
    <property type="nucleotide sequence ID" value="NZ_SRLE01000006.1"/>
</dbReference>
<evidence type="ECO:0000256" key="1">
    <source>
        <dbReference type="SAM" id="Phobius"/>
    </source>
</evidence>
<comment type="caution">
    <text evidence="2">The sequence shown here is derived from an EMBL/GenBank/DDBJ whole genome shotgun (WGS) entry which is preliminary data.</text>
</comment>
<protein>
    <recommendedName>
        <fullName evidence="4">Regulatory signaling modulator protein AmpE</fullName>
    </recommendedName>
</protein>
<dbReference type="PANTHER" id="PTHR38684:SF1">
    <property type="entry name" value="PROTEIN AMPE"/>
    <property type="match status" value="1"/>
</dbReference>
<dbReference type="PANTHER" id="PTHR38684">
    <property type="entry name" value="PROTEIN AMPE"/>
    <property type="match status" value="1"/>
</dbReference>
<reference evidence="2 3" key="1">
    <citation type="submission" date="2019-04" db="EMBL/GenBank/DDBJ databases">
        <title>Taxonomy of novel Haliea sp. from mangrove soil of West Coast of India.</title>
        <authorList>
            <person name="Verma A."/>
            <person name="Kumar P."/>
            <person name="Krishnamurthi S."/>
        </authorList>
    </citation>
    <scope>NUCLEOTIDE SEQUENCE [LARGE SCALE GENOMIC DNA]</scope>
    <source>
        <strain evidence="2 3">SAOS-164</strain>
    </source>
</reference>
<dbReference type="EMBL" id="SRLE01000006">
    <property type="protein sequence ID" value="TGD74040.1"/>
    <property type="molecule type" value="Genomic_DNA"/>
</dbReference>
<evidence type="ECO:0000313" key="2">
    <source>
        <dbReference type="EMBL" id="TGD74040.1"/>
    </source>
</evidence>
<keyword evidence="1" id="KW-1133">Transmembrane helix</keyword>
<evidence type="ECO:0000313" key="3">
    <source>
        <dbReference type="Proteomes" id="UP000298050"/>
    </source>
</evidence>
<accession>A0A4Z0M3L7</accession>
<evidence type="ECO:0008006" key="4">
    <source>
        <dbReference type="Google" id="ProtNLM"/>
    </source>
</evidence>
<feature type="transmembrane region" description="Helical" evidence="1">
    <location>
        <begin position="67"/>
        <end position="86"/>
    </location>
</feature>
<feature type="transmembrane region" description="Helical" evidence="1">
    <location>
        <begin position="149"/>
        <end position="170"/>
    </location>
</feature>
<organism evidence="2 3">
    <name type="scientific">Mangrovimicrobium sediminis</name>
    <dbReference type="NCBI Taxonomy" id="2562682"/>
    <lineage>
        <taxon>Bacteria</taxon>
        <taxon>Pseudomonadati</taxon>
        <taxon>Pseudomonadota</taxon>
        <taxon>Gammaproteobacteria</taxon>
        <taxon>Cellvibrionales</taxon>
        <taxon>Halieaceae</taxon>
        <taxon>Mangrovimicrobium</taxon>
    </lineage>
</organism>
<keyword evidence="1" id="KW-0812">Transmembrane</keyword>
<dbReference type="Proteomes" id="UP000298050">
    <property type="component" value="Unassembled WGS sequence"/>
</dbReference>
<name>A0A4Z0M3L7_9GAMM</name>
<keyword evidence="3" id="KW-1185">Reference proteome</keyword>
<feature type="transmembrane region" description="Helical" evidence="1">
    <location>
        <begin position="43"/>
        <end position="62"/>
    </location>
</feature>
<dbReference type="GO" id="GO:0046677">
    <property type="term" value="P:response to antibiotic"/>
    <property type="evidence" value="ECO:0007669"/>
    <property type="project" value="TreeGrafter"/>
</dbReference>
<dbReference type="OrthoDB" id="9811967at2"/>